<evidence type="ECO:0000256" key="13">
    <source>
        <dbReference type="ARBA" id="ARBA00023011"/>
    </source>
</evidence>
<dbReference type="PANTHER" id="PTHR19384">
    <property type="entry name" value="NITRIC OXIDE SYNTHASE-RELATED"/>
    <property type="match status" value="1"/>
</dbReference>
<feature type="domain" description="Flavodoxin-like" evidence="19">
    <location>
        <begin position="103"/>
        <end position="249"/>
    </location>
</feature>
<dbReference type="Proteomes" id="UP001430848">
    <property type="component" value="Unassembled WGS sequence"/>
</dbReference>
<dbReference type="InterPro" id="IPR001709">
    <property type="entry name" value="Flavoprot_Pyr_Nucl_cyt_Rdtase"/>
</dbReference>
<evidence type="ECO:0000256" key="4">
    <source>
        <dbReference type="ARBA" id="ARBA00022630"/>
    </source>
</evidence>
<dbReference type="Pfam" id="PF00667">
    <property type="entry name" value="FAD_binding_1"/>
    <property type="match status" value="1"/>
</dbReference>
<reference evidence="21 22" key="1">
    <citation type="submission" date="2024-02" db="EMBL/GenBank/DDBJ databases">
        <title>De novo assembly and annotation of 12 fungi associated with fruit tree decline syndrome in Ontario, Canada.</title>
        <authorList>
            <person name="Sulman M."/>
            <person name="Ellouze W."/>
            <person name="Ilyukhin E."/>
        </authorList>
    </citation>
    <scope>NUCLEOTIDE SEQUENCE [LARGE SCALE GENOMIC DNA]</scope>
    <source>
        <strain evidence="21 22">M169</strain>
    </source>
</reference>
<keyword evidence="4" id="KW-0285">Flavoprotein</keyword>
<dbReference type="Gene3D" id="2.40.30.10">
    <property type="entry name" value="Translation factors"/>
    <property type="match status" value="1"/>
</dbReference>
<dbReference type="InterPro" id="IPR001433">
    <property type="entry name" value="OxRdtase_FAD/NAD-bd"/>
</dbReference>
<dbReference type="PROSITE" id="PS50902">
    <property type="entry name" value="FLAVODOXIN_LIKE"/>
    <property type="match status" value="1"/>
</dbReference>
<keyword evidence="8" id="KW-0274">FAD</keyword>
<dbReference type="InterPro" id="IPR023173">
    <property type="entry name" value="NADPH_Cyt_P450_Rdtase_alpha"/>
</dbReference>
<evidence type="ECO:0000313" key="22">
    <source>
        <dbReference type="Proteomes" id="UP001430848"/>
    </source>
</evidence>
<dbReference type="InterPro" id="IPR001094">
    <property type="entry name" value="Flavdoxin-like"/>
</dbReference>
<dbReference type="InterPro" id="IPR017938">
    <property type="entry name" value="Riboflavin_synthase-like_b-brl"/>
</dbReference>
<dbReference type="PANTHER" id="PTHR19384:SF108">
    <property type="entry name" value="NADPH--CYTOCHROME P450 REDUCTASE"/>
    <property type="match status" value="1"/>
</dbReference>
<keyword evidence="22" id="KW-1185">Reference proteome</keyword>
<keyword evidence="13" id="KW-0756">Sterol biosynthesis</keyword>
<evidence type="ECO:0000259" key="20">
    <source>
        <dbReference type="PROSITE" id="PS51384"/>
    </source>
</evidence>
<evidence type="ECO:0000256" key="17">
    <source>
        <dbReference type="ARBA" id="ARBA00023221"/>
    </source>
</evidence>
<name>A0ABR1PJL7_DIAER</name>
<dbReference type="InterPro" id="IPR003097">
    <property type="entry name" value="CysJ-like_FAD-binding"/>
</dbReference>
<comment type="cofactor">
    <cofactor evidence="1">
        <name>FMN</name>
        <dbReference type="ChEBI" id="CHEBI:58210"/>
    </cofactor>
</comment>
<evidence type="ECO:0000256" key="12">
    <source>
        <dbReference type="ARBA" id="ARBA00023002"/>
    </source>
</evidence>
<keyword evidence="6" id="KW-0812">Transmembrane</keyword>
<dbReference type="PIRSF" id="PIRSF000208">
    <property type="entry name" value="P450R"/>
    <property type="match status" value="1"/>
</dbReference>
<evidence type="ECO:0000256" key="9">
    <source>
        <dbReference type="ARBA" id="ARBA00022857"/>
    </source>
</evidence>
<dbReference type="InterPro" id="IPR039261">
    <property type="entry name" value="FNR_nucleotide-bd"/>
</dbReference>
<dbReference type="PRINTS" id="PR00369">
    <property type="entry name" value="FLAVODOXIN"/>
</dbReference>
<dbReference type="PRINTS" id="PR00371">
    <property type="entry name" value="FPNCR"/>
</dbReference>
<protein>
    <recommendedName>
        <fullName evidence="18">NADPH--hemoprotein reductase</fullName>
        <ecNumber evidence="18">1.6.2.4</ecNumber>
    </recommendedName>
</protein>
<evidence type="ECO:0000256" key="3">
    <source>
        <dbReference type="ARBA" id="ARBA00022516"/>
    </source>
</evidence>
<keyword evidence="12" id="KW-0560">Oxidoreductase</keyword>
<dbReference type="Pfam" id="PF00258">
    <property type="entry name" value="Flavodoxin_1"/>
    <property type="match status" value="1"/>
</dbReference>
<sequence length="739" mass="81087">MADPVFQLNASSLANTFFQRDALPAEVAQVLKQLAPSSFADTAALAAVGLVSSAFLLRRYTWDKPDPHEYIFFEKPQAQEGFLNKVKTTRNIAERLEELNKDAVVFWGSQSGTAEGFANRLARELHQRLGLDALSADLSDFDSKTIALLPKSKIAIFILSTYGEGDPSDNAGPFWDWLTKLTGSGALSSLRYAAFGLGNTQYRYYNRVVDVVDGALQKAGAERLLDVGRADDAAGATEEDFLAWKDDLFTFFVKGLGMQQHEVKYEPQLSVVQDDSLDLADLHLGEPLRSADKGASEVRPLKIRGARELFSDTPRNCLHLDLDLTEHPQITYKTGDHLAVWAMNPDEEVERLLTVLGLAERRDVPLLAQALDKSVKVPVPSPTTIEAVLRHYLEICAPISRDAVKTLAQFAPTEQAKNFLVALSEDRASFAKFIADKHLNLGRLLETAAQQGQPGSSSTTWTSLPLSFLIETLPKMQPRYYSISSSSMISPRHPTITALVSTTPLATSTTPATSEDTPPAPASIPGLATNYLLGLSHSLAPESTPAPDHPAGLTYPLAGPGGALSGGRVYAHVRRSRFKLPAQPSHPLVMVAAGTGVAPFRAFLAERARMLQIGKEVGEMVLFFGCRRAREDYIYREELEGYERELGGRLRIVTAFSREEGAPKTYVQDRVRELGADVVRLVLEGGASVYMCGRASMAREVAGVVGELVGKEKGWGQEQIKEWTERMKRGRTWQEDVWG</sequence>
<evidence type="ECO:0000256" key="11">
    <source>
        <dbReference type="ARBA" id="ARBA00022989"/>
    </source>
</evidence>
<evidence type="ECO:0000256" key="8">
    <source>
        <dbReference type="ARBA" id="ARBA00022827"/>
    </source>
</evidence>
<dbReference type="EMBL" id="JAKNSF020000006">
    <property type="protein sequence ID" value="KAK7738251.1"/>
    <property type="molecule type" value="Genomic_DNA"/>
</dbReference>
<dbReference type="SUPFAM" id="SSF63380">
    <property type="entry name" value="Riboflavin synthase domain-like"/>
    <property type="match status" value="1"/>
</dbReference>
<keyword evidence="5" id="KW-0288">FMN</keyword>
<proteinExistence type="predicted"/>
<keyword evidence="7" id="KW-0256">Endoplasmic reticulum</keyword>
<evidence type="ECO:0000256" key="15">
    <source>
        <dbReference type="ARBA" id="ARBA00023136"/>
    </source>
</evidence>
<keyword evidence="14" id="KW-0443">Lipid metabolism</keyword>
<evidence type="ECO:0000256" key="18">
    <source>
        <dbReference type="ARBA" id="ARBA00023797"/>
    </source>
</evidence>
<dbReference type="InterPro" id="IPR023208">
    <property type="entry name" value="P450R"/>
</dbReference>
<dbReference type="Gene3D" id="3.40.50.80">
    <property type="entry name" value="Nucleotide-binding domain of ferredoxin-NADP reductase (FNR) module"/>
    <property type="match status" value="1"/>
</dbReference>
<evidence type="ECO:0000313" key="21">
    <source>
        <dbReference type="EMBL" id="KAK7738251.1"/>
    </source>
</evidence>
<dbReference type="InterPro" id="IPR017927">
    <property type="entry name" value="FAD-bd_FR_type"/>
</dbReference>
<evidence type="ECO:0000256" key="1">
    <source>
        <dbReference type="ARBA" id="ARBA00001917"/>
    </source>
</evidence>
<evidence type="ECO:0000256" key="7">
    <source>
        <dbReference type="ARBA" id="ARBA00022824"/>
    </source>
</evidence>
<dbReference type="Gene3D" id="3.40.50.360">
    <property type="match status" value="1"/>
</dbReference>
<dbReference type="Pfam" id="PF00175">
    <property type="entry name" value="NAD_binding_1"/>
    <property type="match status" value="1"/>
</dbReference>
<evidence type="ECO:0000259" key="19">
    <source>
        <dbReference type="PROSITE" id="PS50902"/>
    </source>
</evidence>
<dbReference type="SUPFAM" id="SSF52218">
    <property type="entry name" value="Flavoproteins"/>
    <property type="match status" value="1"/>
</dbReference>
<keyword evidence="3" id="KW-0444">Lipid biosynthesis</keyword>
<accession>A0ABR1PJL7</accession>
<gene>
    <name evidence="21" type="ORF">SLS63_002585</name>
</gene>
<keyword evidence="16" id="KW-1207">Sterol metabolism</keyword>
<comment type="caution">
    <text evidence="21">The sequence shown here is derived from an EMBL/GenBank/DDBJ whole genome shotgun (WGS) entry which is preliminary data.</text>
</comment>
<comment type="cofactor">
    <cofactor evidence="2">
        <name>FAD</name>
        <dbReference type="ChEBI" id="CHEBI:57692"/>
    </cofactor>
</comment>
<dbReference type="Gene3D" id="1.20.990.10">
    <property type="entry name" value="NADPH-cytochrome p450 Reductase, Chain A, domain 3"/>
    <property type="match status" value="1"/>
</dbReference>
<dbReference type="PROSITE" id="PS51384">
    <property type="entry name" value="FAD_FR"/>
    <property type="match status" value="1"/>
</dbReference>
<evidence type="ECO:0000256" key="5">
    <source>
        <dbReference type="ARBA" id="ARBA00022643"/>
    </source>
</evidence>
<organism evidence="21 22">
    <name type="scientific">Diaporthe eres</name>
    <name type="common">Phomopsis oblonga</name>
    <dbReference type="NCBI Taxonomy" id="83184"/>
    <lineage>
        <taxon>Eukaryota</taxon>
        <taxon>Fungi</taxon>
        <taxon>Dikarya</taxon>
        <taxon>Ascomycota</taxon>
        <taxon>Pezizomycotina</taxon>
        <taxon>Sordariomycetes</taxon>
        <taxon>Sordariomycetidae</taxon>
        <taxon>Diaporthales</taxon>
        <taxon>Diaporthaceae</taxon>
        <taxon>Diaporthe</taxon>
        <taxon>Diaporthe eres species complex</taxon>
    </lineage>
</organism>
<dbReference type="SUPFAM" id="SSF52343">
    <property type="entry name" value="Ferredoxin reductase-like, C-terminal NADP-linked domain"/>
    <property type="match status" value="1"/>
</dbReference>
<keyword evidence="9" id="KW-0521">NADP</keyword>
<evidence type="ECO:0000256" key="14">
    <source>
        <dbReference type="ARBA" id="ARBA00023098"/>
    </source>
</evidence>
<evidence type="ECO:0000256" key="6">
    <source>
        <dbReference type="ARBA" id="ARBA00022692"/>
    </source>
</evidence>
<dbReference type="InterPro" id="IPR029039">
    <property type="entry name" value="Flavoprotein-like_sf"/>
</dbReference>
<dbReference type="EC" id="1.6.2.4" evidence="18"/>
<keyword evidence="10" id="KW-0752">Steroid biosynthesis</keyword>
<evidence type="ECO:0000256" key="2">
    <source>
        <dbReference type="ARBA" id="ARBA00001974"/>
    </source>
</evidence>
<dbReference type="InterPro" id="IPR008254">
    <property type="entry name" value="Flavodoxin/NO_synth"/>
</dbReference>
<feature type="domain" description="FAD-binding FR-type" evidence="20">
    <location>
        <begin position="296"/>
        <end position="567"/>
    </location>
</feature>
<evidence type="ECO:0000256" key="16">
    <source>
        <dbReference type="ARBA" id="ARBA00023166"/>
    </source>
</evidence>
<evidence type="ECO:0000256" key="10">
    <source>
        <dbReference type="ARBA" id="ARBA00022955"/>
    </source>
</evidence>
<keyword evidence="17" id="KW-0753">Steroid metabolism</keyword>
<keyword evidence="15" id="KW-0472">Membrane</keyword>
<keyword evidence="11" id="KW-1133">Transmembrane helix</keyword>